<dbReference type="EMBL" id="JRKL02000143">
    <property type="protein sequence ID" value="KAF3974608.1"/>
    <property type="molecule type" value="Genomic_DNA"/>
</dbReference>
<feature type="region of interest" description="Disordered" evidence="1">
    <location>
        <begin position="125"/>
        <end position="159"/>
    </location>
</feature>
<protein>
    <submittedName>
        <fullName evidence="2">Uncharacterized protein</fullName>
    </submittedName>
</protein>
<dbReference type="AlphaFoldDB" id="A0A8J4VWG5"/>
<sequence>MQGNVVVGFEQDRGQVDGGCSEVVPMKGGAVIGLAETVSSSAKTAGKYVPDFEELISVLDQAIQSEPVISNSNSIQVEQLVDIEVMDEELISCQRVLKGKQVEPCGHSFLQGDDFSFNIGKVSGQERSKLSKGRPKRSGSKNKGGLLSLQGPSSGGSAEVRMKKSMSKDNILAICSEDGLKQGTWKRSSNDNPREAEKAELVKKKTKVSNIEGLHVFSSVDRTISVEVALQPRRAQ</sequence>
<evidence type="ECO:0000313" key="3">
    <source>
        <dbReference type="Proteomes" id="UP000737018"/>
    </source>
</evidence>
<comment type="caution">
    <text evidence="2">The sequence shown here is derived from an EMBL/GenBank/DDBJ whole genome shotgun (WGS) entry which is preliminary data.</text>
</comment>
<feature type="compositionally biased region" description="Basic and acidic residues" evidence="1">
    <location>
        <begin position="188"/>
        <end position="201"/>
    </location>
</feature>
<accession>A0A8J4VWG5</accession>
<keyword evidence="3" id="KW-1185">Reference proteome</keyword>
<feature type="compositionally biased region" description="Low complexity" evidence="1">
    <location>
        <begin position="144"/>
        <end position="157"/>
    </location>
</feature>
<feature type="region of interest" description="Disordered" evidence="1">
    <location>
        <begin position="182"/>
        <end position="201"/>
    </location>
</feature>
<dbReference type="OrthoDB" id="10572096at2759"/>
<name>A0A8J4VWG5_9ROSI</name>
<feature type="compositionally biased region" description="Basic residues" evidence="1">
    <location>
        <begin position="130"/>
        <end position="140"/>
    </location>
</feature>
<evidence type="ECO:0000313" key="2">
    <source>
        <dbReference type="EMBL" id="KAF3974608.1"/>
    </source>
</evidence>
<evidence type="ECO:0000256" key="1">
    <source>
        <dbReference type="SAM" id="MobiDB-lite"/>
    </source>
</evidence>
<organism evidence="2 3">
    <name type="scientific">Castanea mollissima</name>
    <name type="common">Chinese chestnut</name>
    <dbReference type="NCBI Taxonomy" id="60419"/>
    <lineage>
        <taxon>Eukaryota</taxon>
        <taxon>Viridiplantae</taxon>
        <taxon>Streptophyta</taxon>
        <taxon>Embryophyta</taxon>
        <taxon>Tracheophyta</taxon>
        <taxon>Spermatophyta</taxon>
        <taxon>Magnoliopsida</taxon>
        <taxon>eudicotyledons</taxon>
        <taxon>Gunneridae</taxon>
        <taxon>Pentapetalae</taxon>
        <taxon>rosids</taxon>
        <taxon>fabids</taxon>
        <taxon>Fagales</taxon>
        <taxon>Fagaceae</taxon>
        <taxon>Castanea</taxon>
    </lineage>
</organism>
<gene>
    <name evidence="2" type="ORF">CMV_002076</name>
</gene>
<dbReference type="Proteomes" id="UP000737018">
    <property type="component" value="Unassembled WGS sequence"/>
</dbReference>
<reference evidence="2" key="1">
    <citation type="submission" date="2020-03" db="EMBL/GenBank/DDBJ databases">
        <title>Castanea mollissima Vanexum genome sequencing.</title>
        <authorList>
            <person name="Staton M."/>
        </authorList>
    </citation>
    <scope>NUCLEOTIDE SEQUENCE</scope>
    <source>
        <tissue evidence="2">Leaf</tissue>
    </source>
</reference>
<proteinExistence type="predicted"/>